<dbReference type="AlphaFoldDB" id="A0A6J4ZLU0"/>
<keyword evidence="2" id="KW-1185">Reference proteome</keyword>
<protein>
    <submittedName>
        <fullName evidence="1">Uncharacterized protein</fullName>
    </submittedName>
</protein>
<sequence length="125" mass="13799">MPQAIEVNDVITPECVRKDIFQRLDLFAQFGIEVVCFGLPIKKVLRLQRLFGFAVFPGLLRGQSSLIAMTLRRIPAFLALDLSGIRKLHPGSAITLSLGRSGRTRRCSDKCSETATACHAAPKIF</sequence>
<gene>
    <name evidence="1" type="ORF">LMG26845_01705</name>
</gene>
<evidence type="ECO:0000313" key="1">
    <source>
        <dbReference type="EMBL" id="CAB3636390.1"/>
    </source>
</evidence>
<dbReference type="Proteomes" id="UP000507979">
    <property type="component" value="Unassembled WGS sequence"/>
</dbReference>
<reference evidence="1 2" key="1">
    <citation type="submission" date="2020-04" db="EMBL/GenBank/DDBJ databases">
        <authorList>
            <person name="De Canck E."/>
        </authorList>
    </citation>
    <scope>NUCLEOTIDE SEQUENCE [LARGE SCALE GENOMIC DNA]</scope>
    <source>
        <strain evidence="1 2">LMG 26845</strain>
    </source>
</reference>
<proteinExistence type="predicted"/>
<evidence type="ECO:0000313" key="2">
    <source>
        <dbReference type="Proteomes" id="UP000507979"/>
    </source>
</evidence>
<accession>A0A6J4ZLU0</accession>
<name>A0A6J4ZLU0_9BURK</name>
<dbReference type="EMBL" id="CADIJR010000011">
    <property type="protein sequence ID" value="CAB3636390.1"/>
    <property type="molecule type" value="Genomic_DNA"/>
</dbReference>
<organism evidence="1 2">
    <name type="scientific">Achromobacter insuavis</name>
    <dbReference type="NCBI Taxonomy" id="1287735"/>
    <lineage>
        <taxon>Bacteria</taxon>
        <taxon>Pseudomonadati</taxon>
        <taxon>Pseudomonadota</taxon>
        <taxon>Betaproteobacteria</taxon>
        <taxon>Burkholderiales</taxon>
        <taxon>Alcaligenaceae</taxon>
        <taxon>Achromobacter</taxon>
    </lineage>
</organism>